<evidence type="ECO:0000313" key="2">
    <source>
        <dbReference type="Proteomes" id="UP000015105"/>
    </source>
</evidence>
<reference evidence="2" key="1">
    <citation type="journal article" date="2014" name="Science">
        <title>Ancient hybridizations among the ancestral genomes of bread wheat.</title>
        <authorList>
            <consortium name="International Wheat Genome Sequencing Consortium,"/>
            <person name="Marcussen T."/>
            <person name="Sandve S.R."/>
            <person name="Heier L."/>
            <person name="Spannagl M."/>
            <person name="Pfeifer M."/>
            <person name="Jakobsen K.S."/>
            <person name="Wulff B.B."/>
            <person name="Steuernagel B."/>
            <person name="Mayer K.F."/>
            <person name="Olsen O.A."/>
        </authorList>
    </citation>
    <scope>NUCLEOTIDE SEQUENCE [LARGE SCALE GENOMIC DNA]</scope>
    <source>
        <strain evidence="2">cv. AL8/78</strain>
    </source>
</reference>
<reference evidence="1" key="5">
    <citation type="journal article" date="2021" name="G3 (Bethesda)">
        <title>Aegilops tauschii genome assembly Aet v5.0 features greater sequence contiguity and improved annotation.</title>
        <authorList>
            <person name="Wang L."/>
            <person name="Zhu T."/>
            <person name="Rodriguez J.C."/>
            <person name="Deal K.R."/>
            <person name="Dubcovsky J."/>
            <person name="McGuire P.E."/>
            <person name="Lux T."/>
            <person name="Spannagl M."/>
            <person name="Mayer K.F.X."/>
            <person name="Baldrich P."/>
            <person name="Meyers B.C."/>
            <person name="Huo N."/>
            <person name="Gu Y.Q."/>
            <person name="Zhou H."/>
            <person name="Devos K.M."/>
            <person name="Bennetzen J.L."/>
            <person name="Unver T."/>
            <person name="Budak H."/>
            <person name="Gulick P.J."/>
            <person name="Galiba G."/>
            <person name="Kalapos B."/>
            <person name="Nelson D.R."/>
            <person name="Li P."/>
            <person name="You F.M."/>
            <person name="Luo M.C."/>
            <person name="Dvorak J."/>
        </authorList>
    </citation>
    <scope>NUCLEOTIDE SEQUENCE [LARGE SCALE GENOMIC DNA]</scope>
    <source>
        <strain evidence="1">cv. AL8/78</strain>
    </source>
</reference>
<dbReference type="Gramene" id="AET5Gv20330600.18">
    <property type="protein sequence ID" value="AET5Gv20330600.18"/>
    <property type="gene ID" value="AET5Gv20330600"/>
</dbReference>
<organism evidence="1 2">
    <name type="scientific">Aegilops tauschii subsp. strangulata</name>
    <name type="common">Goatgrass</name>
    <dbReference type="NCBI Taxonomy" id="200361"/>
    <lineage>
        <taxon>Eukaryota</taxon>
        <taxon>Viridiplantae</taxon>
        <taxon>Streptophyta</taxon>
        <taxon>Embryophyta</taxon>
        <taxon>Tracheophyta</taxon>
        <taxon>Spermatophyta</taxon>
        <taxon>Magnoliopsida</taxon>
        <taxon>Liliopsida</taxon>
        <taxon>Poales</taxon>
        <taxon>Poaceae</taxon>
        <taxon>BOP clade</taxon>
        <taxon>Pooideae</taxon>
        <taxon>Triticodae</taxon>
        <taxon>Triticeae</taxon>
        <taxon>Triticinae</taxon>
        <taxon>Aegilops</taxon>
    </lineage>
</organism>
<reference evidence="1" key="4">
    <citation type="submission" date="2019-03" db="UniProtKB">
        <authorList>
            <consortium name="EnsemblPlants"/>
        </authorList>
    </citation>
    <scope>IDENTIFICATION</scope>
</reference>
<protein>
    <submittedName>
        <fullName evidence="1">Uncharacterized protein</fullName>
    </submittedName>
</protein>
<dbReference type="AlphaFoldDB" id="A0A453K7W2"/>
<sequence length="48" mass="5299">YFKTPEGRYKLQYEKAHSTAVLHYNHGGKTVSQVPVDAVAVLAPTRGI</sequence>
<reference evidence="2" key="2">
    <citation type="journal article" date="2017" name="Nat. Plants">
        <title>The Aegilops tauschii genome reveals multiple impacts of transposons.</title>
        <authorList>
            <person name="Zhao G."/>
            <person name="Zou C."/>
            <person name="Li K."/>
            <person name="Wang K."/>
            <person name="Li T."/>
            <person name="Gao L."/>
            <person name="Zhang X."/>
            <person name="Wang H."/>
            <person name="Yang Z."/>
            <person name="Liu X."/>
            <person name="Jiang W."/>
            <person name="Mao L."/>
            <person name="Kong X."/>
            <person name="Jiao Y."/>
            <person name="Jia J."/>
        </authorList>
    </citation>
    <scope>NUCLEOTIDE SEQUENCE [LARGE SCALE GENOMIC DNA]</scope>
    <source>
        <strain evidence="2">cv. AL8/78</strain>
    </source>
</reference>
<dbReference type="EnsemblPlants" id="AET5Gv20330600.18">
    <property type="protein sequence ID" value="AET5Gv20330600.18"/>
    <property type="gene ID" value="AET5Gv20330600"/>
</dbReference>
<evidence type="ECO:0000313" key="1">
    <source>
        <dbReference type="EnsemblPlants" id="AET5Gv20330600.18"/>
    </source>
</evidence>
<keyword evidence="2" id="KW-1185">Reference proteome</keyword>
<name>A0A453K7W2_AEGTS</name>
<dbReference type="Proteomes" id="UP000015105">
    <property type="component" value="Chromosome 5D"/>
</dbReference>
<proteinExistence type="predicted"/>
<reference evidence="1" key="3">
    <citation type="journal article" date="2017" name="Nature">
        <title>Genome sequence of the progenitor of the wheat D genome Aegilops tauschii.</title>
        <authorList>
            <person name="Luo M.C."/>
            <person name="Gu Y.Q."/>
            <person name="Puiu D."/>
            <person name="Wang H."/>
            <person name="Twardziok S.O."/>
            <person name="Deal K.R."/>
            <person name="Huo N."/>
            <person name="Zhu T."/>
            <person name="Wang L."/>
            <person name="Wang Y."/>
            <person name="McGuire P.E."/>
            <person name="Liu S."/>
            <person name="Long H."/>
            <person name="Ramasamy R.K."/>
            <person name="Rodriguez J.C."/>
            <person name="Van S.L."/>
            <person name="Yuan L."/>
            <person name="Wang Z."/>
            <person name="Xia Z."/>
            <person name="Xiao L."/>
            <person name="Anderson O.D."/>
            <person name="Ouyang S."/>
            <person name="Liang Y."/>
            <person name="Zimin A.V."/>
            <person name="Pertea G."/>
            <person name="Qi P."/>
            <person name="Bennetzen J.L."/>
            <person name="Dai X."/>
            <person name="Dawson M.W."/>
            <person name="Muller H.G."/>
            <person name="Kugler K."/>
            <person name="Rivarola-Duarte L."/>
            <person name="Spannagl M."/>
            <person name="Mayer K.F.X."/>
            <person name="Lu F.H."/>
            <person name="Bevan M.W."/>
            <person name="Leroy P."/>
            <person name="Li P."/>
            <person name="You F.M."/>
            <person name="Sun Q."/>
            <person name="Liu Z."/>
            <person name="Lyons E."/>
            <person name="Wicker T."/>
            <person name="Salzberg S.L."/>
            <person name="Devos K.M."/>
            <person name="Dvorak J."/>
        </authorList>
    </citation>
    <scope>NUCLEOTIDE SEQUENCE [LARGE SCALE GENOMIC DNA]</scope>
    <source>
        <strain evidence="1">cv. AL8/78</strain>
    </source>
</reference>
<accession>A0A453K7W2</accession>